<feature type="non-terminal residue" evidence="1">
    <location>
        <position position="79"/>
    </location>
</feature>
<evidence type="ECO:0000313" key="2">
    <source>
        <dbReference type="Proteomes" id="UP000518904"/>
    </source>
</evidence>
<gene>
    <name evidence="1" type="ORF">HKB16_16220</name>
</gene>
<protein>
    <submittedName>
        <fullName evidence="1">Uncharacterized protein</fullName>
    </submittedName>
</protein>
<evidence type="ECO:0000313" key="1">
    <source>
        <dbReference type="EMBL" id="NMU84419.1"/>
    </source>
</evidence>
<feature type="non-terminal residue" evidence="1">
    <location>
        <position position="1"/>
    </location>
</feature>
<sequence length="79" mass="8802">PVRLDKAQTQRISYKIINSVPDSKVAELLDPETGLLLVHNVGRLTVEATATYSDAFLDKQQTAQFFVDVKQGKRQEISA</sequence>
<dbReference type="EMBL" id="JABCLB010001723">
    <property type="protein sequence ID" value="NMU84419.1"/>
    <property type="molecule type" value="Genomic_DNA"/>
</dbReference>
<comment type="caution">
    <text evidence="1">The sequence shown here is derived from an EMBL/GenBank/DDBJ whole genome shotgun (WGS) entry which is preliminary data.</text>
</comment>
<reference evidence="1 2" key="1">
    <citation type="submission" date="2020-04" db="EMBL/GenBank/DDBJ databases">
        <title>Whole-genome sequencing of Vibrio spp. from China reveals different genetic environments of blaCTX-M-14 among diverse lineages.</title>
        <authorList>
            <person name="Zheng Z."/>
            <person name="Ye L."/>
            <person name="Chen S."/>
        </authorList>
    </citation>
    <scope>NUCLEOTIDE SEQUENCE [LARGE SCALE GENOMIC DNA]</scope>
    <source>
        <strain evidence="1 2">Vb0551</strain>
    </source>
</reference>
<dbReference type="AlphaFoldDB" id="A0A7Y0SJ08"/>
<proteinExistence type="predicted"/>
<name>A0A7Y0SJ08_VIBPH</name>
<dbReference type="Proteomes" id="UP000518904">
    <property type="component" value="Unassembled WGS sequence"/>
</dbReference>
<organism evidence="1 2">
    <name type="scientific">Vibrio parahaemolyticus</name>
    <dbReference type="NCBI Taxonomy" id="670"/>
    <lineage>
        <taxon>Bacteria</taxon>
        <taxon>Pseudomonadati</taxon>
        <taxon>Pseudomonadota</taxon>
        <taxon>Gammaproteobacteria</taxon>
        <taxon>Vibrionales</taxon>
        <taxon>Vibrionaceae</taxon>
        <taxon>Vibrio</taxon>
    </lineage>
</organism>
<accession>A0A7Y0SJ08</accession>